<dbReference type="AlphaFoldDB" id="A0ABD3GD90"/>
<name>A0ABD3GD90_9MARC</name>
<evidence type="ECO:0000313" key="2">
    <source>
        <dbReference type="Proteomes" id="UP001633002"/>
    </source>
</evidence>
<reference evidence="1 2" key="1">
    <citation type="submission" date="2024-09" db="EMBL/GenBank/DDBJ databases">
        <title>Chromosome-scale assembly of Riccia sorocarpa.</title>
        <authorList>
            <person name="Paukszto L."/>
        </authorList>
    </citation>
    <scope>NUCLEOTIDE SEQUENCE [LARGE SCALE GENOMIC DNA]</scope>
    <source>
        <strain evidence="1">LP-2024</strain>
        <tissue evidence="1">Aerial parts of the thallus</tissue>
    </source>
</reference>
<accession>A0ABD3GD90</accession>
<sequence length="227" mass="26182">MHAIKPFSEPRVRGIHQTWSLRFRCQHGHTYGWSSIEMELYHHIPDITHRQYHAALCAGLGYTQLDSICKEMGLVGISKDHFFAFQRGQDRRVGWIRTTLDQWALKKYEVQNATITRNLHDLNGDTMGVIYDLDLTFLDSSSALVLYADLRYDSTRNGYNGTVVWIDGFDGRVVELVNMTRVEAVDAILRRYGVASQKYLWHWCKNIIKKSEVHSTSTRHEACSGSD</sequence>
<gene>
    <name evidence="1" type="ORF">R1sor_025692</name>
</gene>
<keyword evidence="2" id="KW-1185">Reference proteome</keyword>
<evidence type="ECO:0000313" key="1">
    <source>
        <dbReference type="EMBL" id="KAL3675744.1"/>
    </source>
</evidence>
<comment type="caution">
    <text evidence="1">The sequence shown here is derived from an EMBL/GenBank/DDBJ whole genome shotgun (WGS) entry which is preliminary data.</text>
</comment>
<dbReference type="Proteomes" id="UP001633002">
    <property type="component" value="Unassembled WGS sequence"/>
</dbReference>
<protein>
    <submittedName>
        <fullName evidence="1">Uncharacterized protein</fullName>
    </submittedName>
</protein>
<organism evidence="1 2">
    <name type="scientific">Riccia sorocarpa</name>
    <dbReference type="NCBI Taxonomy" id="122646"/>
    <lineage>
        <taxon>Eukaryota</taxon>
        <taxon>Viridiplantae</taxon>
        <taxon>Streptophyta</taxon>
        <taxon>Embryophyta</taxon>
        <taxon>Marchantiophyta</taxon>
        <taxon>Marchantiopsida</taxon>
        <taxon>Marchantiidae</taxon>
        <taxon>Marchantiales</taxon>
        <taxon>Ricciaceae</taxon>
        <taxon>Riccia</taxon>
    </lineage>
</organism>
<proteinExistence type="predicted"/>
<dbReference type="EMBL" id="JBJQOH010000008">
    <property type="protein sequence ID" value="KAL3675744.1"/>
    <property type="molecule type" value="Genomic_DNA"/>
</dbReference>